<keyword evidence="3" id="KW-1185">Reference proteome</keyword>
<organism evidence="2 3">
    <name type="scientific">Cohnella soli</name>
    <dbReference type="NCBI Taxonomy" id="425005"/>
    <lineage>
        <taxon>Bacteria</taxon>
        <taxon>Bacillati</taxon>
        <taxon>Bacillota</taxon>
        <taxon>Bacilli</taxon>
        <taxon>Bacillales</taxon>
        <taxon>Paenibacillaceae</taxon>
        <taxon>Cohnella</taxon>
    </lineage>
</organism>
<evidence type="ECO:0000313" key="3">
    <source>
        <dbReference type="Proteomes" id="UP001596113"/>
    </source>
</evidence>
<keyword evidence="1" id="KW-0732">Signal</keyword>
<dbReference type="Proteomes" id="UP001596113">
    <property type="component" value="Unassembled WGS sequence"/>
</dbReference>
<dbReference type="EMBL" id="JBHSMI010000029">
    <property type="protein sequence ID" value="MFC5405270.1"/>
    <property type="molecule type" value="Genomic_DNA"/>
</dbReference>
<evidence type="ECO:0000313" key="2">
    <source>
        <dbReference type="EMBL" id="MFC5405270.1"/>
    </source>
</evidence>
<feature type="chain" id="PRO_5045692446" evidence="1">
    <location>
        <begin position="23"/>
        <end position="126"/>
    </location>
</feature>
<feature type="signal peptide" evidence="1">
    <location>
        <begin position="1"/>
        <end position="22"/>
    </location>
</feature>
<dbReference type="SUPFAM" id="SSF49503">
    <property type="entry name" value="Cupredoxins"/>
    <property type="match status" value="1"/>
</dbReference>
<gene>
    <name evidence="2" type="ORF">ACFPOF_21220</name>
</gene>
<name>A0ABW0HY56_9BACL</name>
<dbReference type="Gene3D" id="2.60.40.420">
    <property type="entry name" value="Cupredoxins - blue copper proteins"/>
    <property type="match status" value="1"/>
</dbReference>
<comment type="caution">
    <text evidence="2">The sequence shown here is derived from an EMBL/GenBank/DDBJ whole genome shotgun (WGS) entry which is preliminary data.</text>
</comment>
<reference evidence="3" key="1">
    <citation type="journal article" date="2019" name="Int. J. Syst. Evol. Microbiol.">
        <title>The Global Catalogue of Microorganisms (GCM) 10K type strain sequencing project: providing services to taxonomists for standard genome sequencing and annotation.</title>
        <authorList>
            <consortium name="The Broad Institute Genomics Platform"/>
            <consortium name="The Broad Institute Genome Sequencing Center for Infectious Disease"/>
            <person name="Wu L."/>
            <person name="Ma J."/>
        </authorList>
    </citation>
    <scope>NUCLEOTIDE SEQUENCE [LARGE SCALE GENOMIC DNA]</scope>
    <source>
        <strain evidence="3">CGMCC 1.18575</strain>
    </source>
</reference>
<sequence>MHKWLMSALVTIACAMGVYLLATGLPAKPKDEASDLKEGQELLRIKATNYEFDEKEYHVKAGTNYKIKFSNTLGNHGVEVVGLGIEMSKDAPELEFTFDKPGTYELHCSIMCGSGHGTMKSKIIVE</sequence>
<dbReference type="RefSeq" id="WP_378136367.1">
    <property type="nucleotide sequence ID" value="NZ_JBHSMI010000029.1"/>
</dbReference>
<protein>
    <submittedName>
        <fullName evidence="2">Cytochrome C oxidase subunit II</fullName>
    </submittedName>
</protein>
<proteinExistence type="predicted"/>
<dbReference type="InterPro" id="IPR008972">
    <property type="entry name" value="Cupredoxin"/>
</dbReference>
<accession>A0ABW0HY56</accession>
<evidence type="ECO:0000256" key="1">
    <source>
        <dbReference type="SAM" id="SignalP"/>
    </source>
</evidence>